<evidence type="ECO:0000256" key="1">
    <source>
        <dbReference type="ARBA" id="ARBA00004651"/>
    </source>
</evidence>
<keyword evidence="3" id="KW-0547">Nucleotide-binding</keyword>
<dbReference type="EMBL" id="CP004044">
    <property type="protein sequence ID" value="AGC69673.1"/>
    <property type="molecule type" value="Genomic_DNA"/>
</dbReference>
<dbReference type="Gene3D" id="1.20.1560.10">
    <property type="entry name" value="ABC transporter type 1, transmembrane domain"/>
    <property type="match status" value="1"/>
</dbReference>
<feature type="transmembrane region" description="Helical" evidence="7">
    <location>
        <begin position="15"/>
        <end position="35"/>
    </location>
</feature>
<dbReference type="AlphaFoldDB" id="L7VVW7"/>
<evidence type="ECO:0000259" key="9">
    <source>
        <dbReference type="PROSITE" id="PS50929"/>
    </source>
</evidence>
<evidence type="ECO:0000256" key="7">
    <source>
        <dbReference type="SAM" id="Phobius"/>
    </source>
</evidence>
<dbReference type="eggNOG" id="COG1132">
    <property type="taxonomic scope" value="Bacteria"/>
</dbReference>
<dbReference type="PANTHER" id="PTHR24221">
    <property type="entry name" value="ATP-BINDING CASSETTE SUB-FAMILY B"/>
    <property type="match status" value="1"/>
</dbReference>
<dbReference type="CDD" id="cd03228">
    <property type="entry name" value="ABCC_MRP_Like"/>
    <property type="match status" value="1"/>
</dbReference>
<keyword evidence="4 10" id="KW-0067">ATP-binding</keyword>
<dbReference type="InterPro" id="IPR003593">
    <property type="entry name" value="AAA+_ATPase"/>
</dbReference>
<keyword evidence="6 7" id="KW-0472">Membrane</keyword>
<evidence type="ECO:0000259" key="8">
    <source>
        <dbReference type="PROSITE" id="PS50893"/>
    </source>
</evidence>
<protein>
    <submittedName>
        <fullName evidence="10">Lipid A export ATP-binding/permease protein MsbA</fullName>
        <ecNumber evidence="10">3.6.3.-</ecNumber>
    </submittedName>
</protein>
<comment type="subcellular location">
    <subcellularLocation>
        <location evidence="1">Cell membrane</location>
        <topology evidence="1">Multi-pass membrane protein</topology>
    </subcellularLocation>
</comment>
<keyword evidence="2 7" id="KW-0812">Transmembrane</keyword>
<evidence type="ECO:0000256" key="3">
    <source>
        <dbReference type="ARBA" id="ARBA00022741"/>
    </source>
</evidence>
<dbReference type="GO" id="GO:0005524">
    <property type="term" value="F:ATP binding"/>
    <property type="evidence" value="ECO:0007669"/>
    <property type="project" value="UniProtKB-KW"/>
</dbReference>
<dbReference type="SUPFAM" id="SSF52540">
    <property type="entry name" value="P-loop containing nucleoside triphosphate hydrolases"/>
    <property type="match status" value="1"/>
</dbReference>
<feature type="transmembrane region" description="Helical" evidence="7">
    <location>
        <begin position="159"/>
        <end position="177"/>
    </location>
</feature>
<sequence>MRQLYQIIKNFVVKHFIHILSAFILFISASLLTMVPAKLLQLIIDKGFIAKNMKALLFWIGMLALSYLIKFVCTYYSNKNLINLGNSLLKEIKSAIYNRLMSIDMSFYTKNEVGYINSRMEEISTIDILFSNQMLGLASSVFEFIFALFILLFLNWEFLIIMLLPVPLLIWATYIISKNITVKVQASLNSAADYSGKIHETLRGMETIKSLGLEESENKKINRYNEKALGNYRTQSQAFNKFSVGMNWISTMLTVIIYLVGGIFYINGKLSMGSFIAISSYVGRLYSPVFQYTTVSVIIQPAFLSLKRVAEFFFGELEGVSETFAGKTIDEIENITFKDVTFSYSQSAKVFDKFNFSIHKGDKIQITGENGSGKSTLIRLLLKLYTPDSGTITVNGIDLKEIDRTNLISHISYVPQKSYVFNNTIHANITYGLKEYDQKYLDELIKGFGLDSVENRLKKEGDGYIGENGSRLSGGEIQKICLVRALLARRKFYILDEATSNLDEESFNYLLNIIKSSDDTWLVIDHKTDFSTIGFHKVVFKANKHT</sequence>
<dbReference type="RefSeq" id="WP_015360349.1">
    <property type="nucleotide sequence ID" value="NC_020134.1"/>
</dbReference>
<keyword evidence="11" id="KW-1185">Reference proteome</keyword>
<dbReference type="KEGG" id="csd:Clst_2616"/>
<feature type="transmembrane region" description="Helical" evidence="7">
    <location>
        <begin position="134"/>
        <end position="154"/>
    </location>
</feature>
<dbReference type="PANTHER" id="PTHR24221:SF654">
    <property type="entry name" value="ATP-BINDING CASSETTE SUB-FAMILY B MEMBER 6"/>
    <property type="match status" value="1"/>
</dbReference>
<evidence type="ECO:0000313" key="10">
    <source>
        <dbReference type="EMBL" id="AGC69673.1"/>
    </source>
</evidence>
<dbReference type="SUPFAM" id="SSF90123">
    <property type="entry name" value="ABC transporter transmembrane region"/>
    <property type="match status" value="1"/>
</dbReference>
<dbReference type="SMART" id="SM00382">
    <property type="entry name" value="AAA"/>
    <property type="match status" value="1"/>
</dbReference>
<dbReference type="STRING" id="1121335.Cst_c27280"/>
<feature type="domain" description="ABC transporter" evidence="8">
    <location>
        <begin position="335"/>
        <end position="542"/>
    </location>
</feature>
<evidence type="ECO:0000256" key="5">
    <source>
        <dbReference type="ARBA" id="ARBA00022989"/>
    </source>
</evidence>
<feature type="transmembrane region" description="Helical" evidence="7">
    <location>
        <begin position="248"/>
        <end position="266"/>
    </location>
</feature>
<evidence type="ECO:0000256" key="4">
    <source>
        <dbReference type="ARBA" id="ARBA00022840"/>
    </source>
</evidence>
<dbReference type="GO" id="GO:0034040">
    <property type="term" value="F:ATPase-coupled lipid transmembrane transporter activity"/>
    <property type="evidence" value="ECO:0007669"/>
    <property type="project" value="TreeGrafter"/>
</dbReference>
<dbReference type="PROSITE" id="PS00211">
    <property type="entry name" value="ABC_TRANSPORTER_1"/>
    <property type="match status" value="1"/>
</dbReference>
<dbReference type="GO" id="GO:0016887">
    <property type="term" value="F:ATP hydrolysis activity"/>
    <property type="evidence" value="ECO:0007669"/>
    <property type="project" value="InterPro"/>
</dbReference>
<dbReference type="GO" id="GO:0140359">
    <property type="term" value="F:ABC-type transporter activity"/>
    <property type="evidence" value="ECO:0007669"/>
    <property type="project" value="InterPro"/>
</dbReference>
<feature type="transmembrane region" description="Helical" evidence="7">
    <location>
        <begin position="56"/>
        <end position="77"/>
    </location>
</feature>
<dbReference type="InterPro" id="IPR011527">
    <property type="entry name" value="ABC1_TM_dom"/>
</dbReference>
<organism evidence="10 11">
    <name type="scientific">Thermoclostridium stercorarium (strain ATCC 35414 / DSM 8532 / NCIMB 11754)</name>
    <name type="common">Clostridium stercorarium</name>
    <dbReference type="NCBI Taxonomy" id="1121335"/>
    <lineage>
        <taxon>Bacteria</taxon>
        <taxon>Bacillati</taxon>
        <taxon>Bacillota</taxon>
        <taxon>Clostridia</taxon>
        <taxon>Eubacteriales</taxon>
        <taxon>Oscillospiraceae</taxon>
        <taxon>Thermoclostridium</taxon>
    </lineage>
</organism>
<evidence type="ECO:0000256" key="2">
    <source>
        <dbReference type="ARBA" id="ARBA00022692"/>
    </source>
</evidence>
<dbReference type="CDD" id="cd07346">
    <property type="entry name" value="ABC_6TM_exporters"/>
    <property type="match status" value="1"/>
</dbReference>
<accession>L7VVW7</accession>
<keyword evidence="10" id="KW-0378">Hydrolase</keyword>
<dbReference type="Pfam" id="PF00664">
    <property type="entry name" value="ABC_membrane"/>
    <property type="match status" value="1"/>
</dbReference>
<dbReference type="InterPro" id="IPR003439">
    <property type="entry name" value="ABC_transporter-like_ATP-bd"/>
</dbReference>
<gene>
    <name evidence="10" type="primary">msbA</name>
    <name evidence="10" type="ordered locus">Cst_c27280</name>
</gene>
<name>L7VVW7_THES1</name>
<keyword evidence="5 7" id="KW-1133">Transmembrane helix</keyword>
<dbReference type="PATRIC" id="fig|1121335.3.peg.2733"/>
<dbReference type="PROSITE" id="PS50929">
    <property type="entry name" value="ABC_TM1F"/>
    <property type="match status" value="1"/>
</dbReference>
<dbReference type="Pfam" id="PF00005">
    <property type="entry name" value="ABC_tran"/>
    <property type="match status" value="1"/>
</dbReference>
<reference evidence="10 11" key="1">
    <citation type="journal article" date="2013" name="Genome Announc.">
        <title>Complete genome sequence of Clostridium stercorarium subsp. stercorarium strain DSM 8532, a thermophilic degrader of plant cell wall fibers.</title>
        <authorList>
            <person name="Poehlein A."/>
            <person name="Zverlov V.V."/>
            <person name="Daniel R."/>
            <person name="Schwarz W.H."/>
            <person name="Liebl W."/>
        </authorList>
    </citation>
    <scope>NUCLEOTIDE SEQUENCE [LARGE SCALE GENOMIC DNA]</scope>
    <source>
        <strain evidence="11">ATCC 35414 / DSM 8532 / NCIMB 11754</strain>
    </source>
</reference>
<evidence type="ECO:0000256" key="6">
    <source>
        <dbReference type="ARBA" id="ARBA00023136"/>
    </source>
</evidence>
<proteinExistence type="predicted"/>
<feature type="domain" description="ABC transmembrane type-1" evidence="9">
    <location>
        <begin position="22"/>
        <end position="300"/>
    </location>
</feature>
<dbReference type="InterPro" id="IPR036640">
    <property type="entry name" value="ABC1_TM_sf"/>
</dbReference>
<dbReference type="PROSITE" id="PS50893">
    <property type="entry name" value="ABC_TRANSPORTER_2"/>
    <property type="match status" value="1"/>
</dbReference>
<dbReference type="GO" id="GO:0005886">
    <property type="term" value="C:plasma membrane"/>
    <property type="evidence" value="ECO:0007669"/>
    <property type="project" value="UniProtKB-SubCell"/>
</dbReference>
<dbReference type="InterPro" id="IPR017871">
    <property type="entry name" value="ABC_transporter-like_CS"/>
</dbReference>
<dbReference type="EC" id="3.6.3.-" evidence="10"/>
<evidence type="ECO:0000313" key="11">
    <source>
        <dbReference type="Proteomes" id="UP000011220"/>
    </source>
</evidence>
<dbReference type="InterPro" id="IPR027417">
    <property type="entry name" value="P-loop_NTPase"/>
</dbReference>
<dbReference type="Proteomes" id="UP000011220">
    <property type="component" value="Chromosome"/>
</dbReference>
<dbReference type="InterPro" id="IPR039421">
    <property type="entry name" value="Type_1_exporter"/>
</dbReference>
<dbReference type="Gene3D" id="3.40.50.300">
    <property type="entry name" value="P-loop containing nucleotide triphosphate hydrolases"/>
    <property type="match status" value="1"/>
</dbReference>
<dbReference type="KEGG" id="css:Cst_c27280"/>